<dbReference type="InterPro" id="IPR019783">
    <property type="entry name" value="SDO1/SBDS_N"/>
</dbReference>
<dbReference type="SUPFAM" id="SSF109728">
    <property type="entry name" value="Hypothetical protein AF0491, middle domain"/>
    <property type="match status" value="1"/>
</dbReference>
<feature type="domain" description="Ribosome maturation protein SDO1/SBDS C-terminal" evidence="5">
    <location>
        <begin position="166"/>
        <end position="232"/>
    </location>
</feature>
<dbReference type="PANTHER" id="PTHR10927:SF4">
    <property type="entry name" value="RIBOSOME MATURATION PROTEIN SDO1 HOMOLOG"/>
    <property type="match status" value="1"/>
</dbReference>
<dbReference type="NCBIfam" id="TIGR00291">
    <property type="entry name" value="RNA_SBDS"/>
    <property type="match status" value="1"/>
</dbReference>
<evidence type="ECO:0000259" key="4">
    <source>
        <dbReference type="Pfam" id="PF09377"/>
    </source>
</evidence>
<name>A0A166AZV8_9EURY</name>
<dbReference type="PROSITE" id="PS01267">
    <property type="entry name" value="UPF0023"/>
    <property type="match status" value="1"/>
</dbReference>
<evidence type="ECO:0000313" key="7">
    <source>
        <dbReference type="Proteomes" id="UP000077066"/>
    </source>
</evidence>
<dbReference type="PANTHER" id="PTHR10927">
    <property type="entry name" value="RIBOSOME MATURATION PROTEIN SBDS"/>
    <property type="match status" value="1"/>
</dbReference>
<dbReference type="EMBL" id="LWMT01000225">
    <property type="protein sequence ID" value="KZX12684.1"/>
    <property type="molecule type" value="Genomic_DNA"/>
</dbReference>
<evidence type="ECO:0000259" key="5">
    <source>
        <dbReference type="Pfam" id="PF20268"/>
    </source>
</evidence>
<dbReference type="PATRIC" id="fig|55758.3.peg.1246"/>
<dbReference type="InterPro" id="IPR018978">
    <property type="entry name" value="SDO1/SBDS_central"/>
</dbReference>
<accession>A0A166AZV8</accession>
<dbReference type="InterPro" id="IPR046928">
    <property type="entry name" value="SDO1/SBDS_C"/>
</dbReference>
<dbReference type="Pfam" id="PF20268">
    <property type="entry name" value="SBDS_C"/>
    <property type="match status" value="1"/>
</dbReference>
<dbReference type="RefSeq" id="WP_066972290.1">
    <property type="nucleotide sequence ID" value="NZ_LWMT01000225.1"/>
</dbReference>
<sequence length="233" mass="25969">MVNIDDAIIARLESHGEKFEVLVDPDLAAEFKNPENKDIAIEDVLAVEEIFKDAKKGDKSSEEAMETVFQNIDILEVATEIVQRGTIQLTAKQKKEMQEEKRKLVVNKISRESINPQTGLPHPVKRIENAMDESKIHIDPFKSVDEQVKTVLKAIRVKIPIRFEKVKVAVHLPGNVAGTAFSSISRFGIILNEEWQQDGSWIAIVEIPGGLQDEFSAKMGELSGGKAETKAIK</sequence>
<dbReference type="SUPFAM" id="SSF89895">
    <property type="entry name" value="FYSH domain"/>
    <property type="match status" value="1"/>
</dbReference>
<feature type="domain" description="Ribosome maturation protein SDO1/SBDS N-terminal" evidence="3">
    <location>
        <begin position="7"/>
        <end position="95"/>
    </location>
</feature>
<dbReference type="InterPro" id="IPR002140">
    <property type="entry name" value="Sdo1/SBDS"/>
</dbReference>
<comment type="similarity">
    <text evidence="1">Belongs to the SDO1/SBDS family.</text>
</comment>
<comment type="caution">
    <text evidence="6">The sequence shown here is derived from an EMBL/GenBank/DDBJ whole genome shotgun (WGS) entry which is preliminary data.</text>
</comment>
<dbReference type="Proteomes" id="UP000077066">
    <property type="component" value="Unassembled WGS sequence"/>
</dbReference>
<keyword evidence="7" id="KW-1185">Reference proteome</keyword>
<dbReference type="AlphaFoldDB" id="A0A166AZV8"/>
<dbReference type="Gene3D" id="3.30.70.240">
    <property type="match status" value="1"/>
</dbReference>
<dbReference type="InterPro" id="IPR035647">
    <property type="entry name" value="EFG_III/V"/>
</dbReference>
<dbReference type="Gene3D" id="3.30.1250.10">
    <property type="entry name" value="Ribosome maturation protein SBDS, N-terminal domain"/>
    <property type="match status" value="1"/>
</dbReference>
<evidence type="ECO:0000256" key="2">
    <source>
        <dbReference type="ARBA" id="ARBA00015892"/>
    </source>
</evidence>
<dbReference type="InterPro" id="IPR037188">
    <property type="entry name" value="Sdo1/SBDS_central_sf"/>
</dbReference>
<dbReference type="Pfam" id="PF01172">
    <property type="entry name" value="SBDS_N"/>
    <property type="match status" value="1"/>
</dbReference>
<protein>
    <recommendedName>
        <fullName evidence="2">Ribosome maturation protein SDO1 homolog</fullName>
    </recommendedName>
</protein>
<dbReference type="GO" id="GO:0042256">
    <property type="term" value="P:cytosolic ribosome assembly"/>
    <property type="evidence" value="ECO:0007669"/>
    <property type="project" value="InterPro"/>
</dbReference>
<dbReference type="Gene3D" id="1.10.10.900">
    <property type="entry name" value="SBDS protein C-terminal domain, subdomain 1"/>
    <property type="match status" value="1"/>
</dbReference>
<evidence type="ECO:0000259" key="3">
    <source>
        <dbReference type="Pfam" id="PF01172"/>
    </source>
</evidence>
<organism evidence="6 7">
    <name type="scientific">Methanobrevibacter filiformis</name>
    <dbReference type="NCBI Taxonomy" id="55758"/>
    <lineage>
        <taxon>Archaea</taxon>
        <taxon>Methanobacteriati</taxon>
        <taxon>Methanobacteriota</taxon>
        <taxon>Methanomada group</taxon>
        <taxon>Methanobacteria</taxon>
        <taxon>Methanobacteriales</taxon>
        <taxon>Methanobacteriaceae</taxon>
        <taxon>Methanobrevibacter</taxon>
    </lineage>
</organism>
<reference evidence="6 7" key="1">
    <citation type="submission" date="2016-04" db="EMBL/GenBank/DDBJ databases">
        <title>Genome sequence of Methanobrevibacter filiformis DSM 11501.</title>
        <authorList>
            <person name="Poehlein A."/>
            <person name="Seedorf H."/>
            <person name="Daniel R."/>
        </authorList>
    </citation>
    <scope>NUCLEOTIDE SEQUENCE [LARGE SCALE GENOMIC DNA]</scope>
    <source>
        <strain evidence="6 7">DSM 11501</strain>
    </source>
</reference>
<evidence type="ECO:0000256" key="1">
    <source>
        <dbReference type="ARBA" id="ARBA00007433"/>
    </source>
</evidence>
<dbReference type="InterPro" id="IPR036786">
    <property type="entry name" value="Ribosome_mat_SBDS_N_sf"/>
</dbReference>
<dbReference type="STRING" id="55758.MBFIL_10840"/>
<gene>
    <name evidence="6" type="ORF">MBFIL_10840</name>
</gene>
<feature type="domain" description="Ribosome maturation protein SDO1/SBDS central" evidence="4">
    <location>
        <begin position="105"/>
        <end position="164"/>
    </location>
</feature>
<dbReference type="OrthoDB" id="84504at2157"/>
<dbReference type="InterPro" id="IPR018023">
    <property type="entry name" value="Ribosome_mat_SBDS_CS"/>
</dbReference>
<evidence type="ECO:0000313" key="6">
    <source>
        <dbReference type="EMBL" id="KZX12684.1"/>
    </source>
</evidence>
<dbReference type="SUPFAM" id="SSF54980">
    <property type="entry name" value="EF-G C-terminal domain-like"/>
    <property type="match status" value="1"/>
</dbReference>
<proteinExistence type="inferred from homology"/>
<dbReference type="InterPro" id="IPR039100">
    <property type="entry name" value="Sdo1/SBDS-like"/>
</dbReference>
<dbReference type="Pfam" id="PF09377">
    <property type="entry name" value="SBDS_domain_II"/>
    <property type="match status" value="1"/>
</dbReference>